<dbReference type="InterPro" id="IPR000391">
    <property type="entry name" value="Rng_hydr_dOase-bsu"/>
</dbReference>
<dbReference type="SUPFAM" id="SSF54427">
    <property type="entry name" value="NTF2-like"/>
    <property type="match status" value="1"/>
</dbReference>
<evidence type="ECO:0000256" key="2">
    <source>
        <dbReference type="ARBA" id="ARBA00023002"/>
    </source>
</evidence>
<dbReference type="Proteomes" id="UP001162802">
    <property type="component" value="Unassembled WGS sequence"/>
</dbReference>
<dbReference type="RefSeq" id="WP_243800593.1">
    <property type="nucleotide sequence ID" value="NZ_JALHAT010000021.1"/>
</dbReference>
<keyword evidence="3" id="KW-0223">Dioxygenase</keyword>
<dbReference type="InterPro" id="IPR032710">
    <property type="entry name" value="NTF2-like_dom_sf"/>
</dbReference>
<evidence type="ECO:0000313" key="4">
    <source>
        <dbReference type="Proteomes" id="UP001162802"/>
    </source>
</evidence>
<dbReference type="CDD" id="cd00667">
    <property type="entry name" value="ring_hydroxylating_dioxygenases_beta"/>
    <property type="match status" value="1"/>
</dbReference>
<comment type="caution">
    <text evidence="3">The sequence shown here is derived from an EMBL/GenBank/DDBJ whole genome shotgun (WGS) entry which is preliminary data.</text>
</comment>
<protein>
    <submittedName>
        <fullName evidence="3">Aromatic-ring-hydroxylating dioxygenase subunit beta</fullName>
    </submittedName>
</protein>
<reference evidence="3" key="1">
    <citation type="submission" date="2022-03" db="EMBL/GenBank/DDBJ databases">
        <title>Identification of a novel bacterium isolated from mangrove sediments.</title>
        <authorList>
            <person name="Pan X."/>
        </authorList>
    </citation>
    <scope>NUCLEOTIDE SEQUENCE</scope>
    <source>
        <strain evidence="3">B2637</strain>
    </source>
</reference>
<dbReference type="Pfam" id="PF00866">
    <property type="entry name" value="Ring_hydroxyl_B"/>
    <property type="match status" value="1"/>
</dbReference>
<keyword evidence="4" id="KW-1185">Reference proteome</keyword>
<dbReference type="PANTHER" id="PTHR41534:SF2">
    <property type="entry name" value="3-PHENYLPROPIONATE_CINNAMIC ACID DIOXYGENASE SUBUNIT BETA"/>
    <property type="match status" value="1"/>
</dbReference>
<keyword evidence="2" id="KW-0560">Oxidoreductase</keyword>
<proteinExistence type="inferred from homology"/>
<dbReference type="EMBL" id="JALHAT010000021">
    <property type="protein sequence ID" value="MCJ1961468.1"/>
    <property type="molecule type" value="Genomic_DNA"/>
</dbReference>
<evidence type="ECO:0000313" key="3">
    <source>
        <dbReference type="EMBL" id="MCJ1961468.1"/>
    </source>
</evidence>
<dbReference type="PANTHER" id="PTHR41534">
    <property type="entry name" value="BLR3401 PROTEIN"/>
    <property type="match status" value="1"/>
</dbReference>
<dbReference type="Gene3D" id="3.10.450.50">
    <property type="match status" value="1"/>
</dbReference>
<comment type="similarity">
    <text evidence="1">Belongs to the bacterial ring-hydroxylating dioxygenase beta subunit family.</text>
</comment>
<evidence type="ECO:0000256" key="1">
    <source>
        <dbReference type="ARBA" id="ARBA00009570"/>
    </source>
</evidence>
<dbReference type="GO" id="GO:0051213">
    <property type="term" value="F:dioxygenase activity"/>
    <property type="evidence" value="ECO:0007669"/>
    <property type="project" value="UniProtKB-KW"/>
</dbReference>
<gene>
    <name evidence="3" type="ORF">MTR65_12310</name>
</gene>
<sequence>MSTTEMTRSDLAAITLEEASAFIWHEAELLDRQDYKAWLPLFTPDGLYVIPIEREAEDRAGELNIAYDDAEMRAMRVKRLKSGFSISSAPSARTVRTTSRFVLEEAPDGGVLVRCAQMLVEYKFERTRVIGADVTYHLVRTGEGLRMARKEILLLNSDDPLWGIGYLF</sequence>
<organism evidence="3 4">
    <name type="scientific">Novosphingobium mangrovi</name>
    <name type="common">ex Hu et al. 2023</name>
    <dbReference type="NCBI Taxonomy" id="2930094"/>
    <lineage>
        <taxon>Bacteria</taxon>
        <taxon>Pseudomonadati</taxon>
        <taxon>Pseudomonadota</taxon>
        <taxon>Alphaproteobacteria</taxon>
        <taxon>Sphingomonadales</taxon>
        <taxon>Sphingomonadaceae</taxon>
        <taxon>Novosphingobium</taxon>
    </lineage>
</organism>
<name>A0ABT0AE53_9SPHN</name>
<accession>A0ABT0AE53</accession>